<dbReference type="Gene3D" id="3.20.20.70">
    <property type="entry name" value="Aldolase class I"/>
    <property type="match status" value="1"/>
</dbReference>
<comment type="caution">
    <text evidence="4">The sequence shown here is derived from an EMBL/GenBank/DDBJ whole genome shotgun (WGS) entry which is preliminary data.</text>
</comment>
<dbReference type="AlphaFoldDB" id="A0A292DHJ0"/>
<accession>A0A292DHJ0</accession>
<dbReference type="GO" id="GO:0009228">
    <property type="term" value="P:thiamine biosynthetic process"/>
    <property type="evidence" value="ECO:0007669"/>
    <property type="project" value="UniProtKB-KW"/>
</dbReference>
<dbReference type="InterPro" id="IPR036206">
    <property type="entry name" value="ThiamineP_synth_sf"/>
</dbReference>
<dbReference type="RefSeq" id="WP_002492555.1">
    <property type="nucleotide sequence ID" value="NZ_AP021848.1"/>
</dbReference>
<dbReference type="EMBL" id="SCHB01000001">
    <property type="protein sequence ID" value="TBW73721.1"/>
    <property type="molecule type" value="Genomic_DNA"/>
</dbReference>
<dbReference type="GO" id="GO:0005737">
    <property type="term" value="C:cytoplasm"/>
    <property type="evidence" value="ECO:0007669"/>
    <property type="project" value="TreeGrafter"/>
</dbReference>
<organism evidence="4 5">
    <name type="scientific">Staphylococcus lugdunensis</name>
    <dbReference type="NCBI Taxonomy" id="28035"/>
    <lineage>
        <taxon>Bacteria</taxon>
        <taxon>Bacillati</taxon>
        <taxon>Bacillota</taxon>
        <taxon>Bacilli</taxon>
        <taxon>Bacillales</taxon>
        <taxon>Staphylococcaceae</taxon>
        <taxon>Staphylococcus</taxon>
    </lineage>
</organism>
<dbReference type="PANTHER" id="PTHR20857">
    <property type="entry name" value="THIAMINE-PHOSPHATE PYROPHOSPHORYLASE"/>
    <property type="match status" value="1"/>
</dbReference>
<keyword evidence="2" id="KW-0784">Thiamine biosynthesis</keyword>
<dbReference type="PANTHER" id="PTHR20857:SF22">
    <property type="entry name" value="THIAZOLE TAUTOMERASE"/>
    <property type="match status" value="1"/>
</dbReference>
<dbReference type="GO" id="GO:0004789">
    <property type="term" value="F:thiamine-phosphate diphosphorylase activity"/>
    <property type="evidence" value="ECO:0007669"/>
    <property type="project" value="TreeGrafter"/>
</dbReference>
<comment type="pathway">
    <text evidence="1">Cofactor biosynthesis; thiamine diphosphate biosynthesis.</text>
</comment>
<evidence type="ECO:0000256" key="1">
    <source>
        <dbReference type="ARBA" id="ARBA00004948"/>
    </source>
</evidence>
<dbReference type="Pfam" id="PF02581">
    <property type="entry name" value="TMP-TENI"/>
    <property type="match status" value="1"/>
</dbReference>
<dbReference type="CDD" id="cd00564">
    <property type="entry name" value="TMP_TenI"/>
    <property type="match status" value="1"/>
</dbReference>
<dbReference type="GeneID" id="58091208"/>
<sequence>MFIFIAITEYKFLDNNDLQHFLTIEQDIDFLLFRTSMSQKELQHFIQQLIYQGFPKSKMMIHSDVKLLNTLGLQNIHFRENDAQAFQLKSKYPDIHVSMSTHHLSSVIRAYEAGLDAVFFGHIFPTPSKPNLPPRSQVEIDSVLEVPIPVYAIGGITTDTIRKLSPKFAGICAISFFMKSSASVIHQFRKEWHHHA</sequence>
<gene>
    <name evidence="4" type="ORF">EQ812_01725</name>
</gene>
<proteinExistence type="predicted"/>
<dbReference type="SUPFAM" id="SSF51391">
    <property type="entry name" value="Thiamin phosphate synthase"/>
    <property type="match status" value="1"/>
</dbReference>
<evidence type="ECO:0000259" key="3">
    <source>
        <dbReference type="Pfam" id="PF02581"/>
    </source>
</evidence>
<evidence type="ECO:0000313" key="4">
    <source>
        <dbReference type="EMBL" id="TBW73721.1"/>
    </source>
</evidence>
<dbReference type="Proteomes" id="UP000293637">
    <property type="component" value="Unassembled WGS sequence"/>
</dbReference>
<feature type="domain" description="Thiamine phosphate synthase/TenI" evidence="3">
    <location>
        <begin position="28"/>
        <end position="174"/>
    </location>
</feature>
<dbReference type="InterPro" id="IPR013785">
    <property type="entry name" value="Aldolase_TIM"/>
</dbReference>
<evidence type="ECO:0000313" key="5">
    <source>
        <dbReference type="Proteomes" id="UP000293637"/>
    </source>
</evidence>
<dbReference type="InterPro" id="IPR022998">
    <property type="entry name" value="ThiamineP_synth_TenI"/>
</dbReference>
<name>A0A292DHJ0_STALU</name>
<reference evidence="4 5" key="1">
    <citation type="journal article" date="2019" name="Sci. Transl. Med.">
        <title>Quorum sensing between bacterial species on the skin protects against epidermal injury in atopic dermatitis.</title>
        <authorList>
            <person name="Williams M.R."/>
        </authorList>
    </citation>
    <scope>NUCLEOTIDE SEQUENCE [LARGE SCALE GENOMIC DNA]</scope>
    <source>
        <strain evidence="4 5">E7</strain>
    </source>
</reference>
<evidence type="ECO:0000256" key="2">
    <source>
        <dbReference type="ARBA" id="ARBA00022977"/>
    </source>
</evidence>
<protein>
    <submittedName>
        <fullName evidence="4">Thiamine phosphate synthase</fullName>
    </submittedName>
</protein>